<keyword evidence="2" id="KW-0732">Signal</keyword>
<organism evidence="3 4">
    <name type="scientific">Torulaspora globosa</name>
    <dbReference type="NCBI Taxonomy" id="48254"/>
    <lineage>
        <taxon>Eukaryota</taxon>
        <taxon>Fungi</taxon>
        <taxon>Dikarya</taxon>
        <taxon>Ascomycota</taxon>
        <taxon>Saccharomycotina</taxon>
        <taxon>Saccharomycetes</taxon>
        <taxon>Saccharomycetales</taxon>
        <taxon>Saccharomycetaceae</taxon>
        <taxon>Torulaspora</taxon>
    </lineage>
</organism>
<gene>
    <name evidence="3" type="ORF">HG537_0C04880</name>
</gene>
<dbReference type="AlphaFoldDB" id="A0A7H9HRA5"/>
<dbReference type="OrthoDB" id="4056332at2759"/>
<feature type="transmembrane region" description="Helical" evidence="1">
    <location>
        <begin position="81"/>
        <end position="105"/>
    </location>
</feature>
<accession>A0A7H9HRA5</accession>
<evidence type="ECO:0000256" key="1">
    <source>
        <dbReference type="SAM" id="Phobius"/>
    </source>
</evidence>
<evidence type="ECO:0000313" key="3">
    <source>
        <dbReference type="EMBL" id="QLQ79839.1"/>
    </source>
</evidence>
<feature type="chain" id="PRO_5028942135" evidence="2">
    <location>
        <begin position="24"/>
        <end position="294"/>
    </location>
</feature>
<dbReference type="EMBL" id="CP059269">
    <property type="protein sequence ID" value="QLQ79839.1"/>
    <property type="molecule type" value="Genomic_DNA"/>
</dbReference>
<proteinExistence type="predicted"/>
<reference evidence="3 4" key="1">
    <citation type="submission" date="2020-06" db="EMBL/GenBank/DDBJ databases">
        <title>The yeast mating-type switching endonuclease HO is a domesticated member of an unorthodox homing genetic element family.</title>
        <authorList>
            <person name="Coughlan A.Y."/>
            <person name="Lombardi L."/>
            <person name="Braun-Galleani S."/>
            <person name="Martos A.R."/>
            <person name="Galeote V."/>
            <person name="Bigey F."/>
            <person name="Dequin S."/>
            <person name="Byrne K.P."/>
            <person name="Wolfe K.H."/>
        </authorList>
    </citation>
    <scope>NUCLEOTIDE SEQUENCE [LARGE SCALE GENOMIC DNA]</scope>
    <source>
        <strain evidence="3 4">CBS2947</strain>
    </source>
</reference>
<keyword evidence="1" id="KW-1133">Transmembrane helix</keyword>
<name>A0A7H9HRA5_9SACH</name>
<feature type="signal peptide" evidence="2">
    <location>
        <begin position="1"/>
        <end position="23"/>
    </location>
</feature>
<protein>
    <submittedName>
        <fullName evidence="3">Uncharacterized protein</fullName>
    </submittedName>
</protein>
<keyword evidence="1" id="KW-0472">Membrane</keyword>
<evidence type="ECO:0000313" key="4">
    <source>
        <dbReference type="Proteomes" id="UP000510647"/>
    </source>
</evidence>
<sequence length="294" mass="33116">MSSGFRPMVITLTILILSGIIYAELTGIPGNQNPPNGVVDAKGKIDYSDLSIALINDLVLIAQIFVTCVPTGALAPVAPNFVRVSCMFNLLSALSLLALSILIGWDKMDESRTFKLKVREIFDCWAARNTRYYRRNINPQVTALSRVREFSHWLDLHFDIFVKPGGQRLLCGVFQMGGNTQFSHQGFTNELCVTKEGLRKLGENRFSTLPLNTVKKLTKFLIRGGLLRAAINPPLFLVTSIQTFGNLTQEVQQRIYQMTTIIEQEAWDGREIGFTIQEDQKLLLTFRYDSHRLG</sequence>
<keyword evidence="4" id="KW-1185">Reference proteome</keyword>
<dbReference type="Proteomes" id="UP000510647">
    <property type="component" value="Chromosome 3"/>
</dbReference>
<keyword evidence="1" id="KW-0812">Transmembrane</keyword>
<evidence type="ECO:0000256" key="2">
    <source>
        <dbReference type="SAM" id="SignalP"/>
    </source>
</evidence>